<name>A0A507DC83_9FUNG</name>
<keyword evidence="7" id="KW-0547">Nucleotide-binding</keyword>
<keyword evidence="11" id="KW-0546">Nucleotide metabolism</keyword>
<dbReference type="AlphaFoldDB" id="A0A507DC83"/>
<comment type="subunit">
    <text evidence="3">Homotetramer.</text>
</comment>
<accession>A0A507DC83</accession>
<dbReference type="GO" id="GO:0008253">
    <property type="term" value="F:5'-nucleotidase activity"/>
    <property type="evidence" value="ECO:0007669"/>
    <property type="project" value="InterPro"/>
</dbReference>
<dbReference type="InterPro" id="IPR009453">
    <property type="entry name" value="ISN1"/>
</dbReference>
<dbReference type="EC" id="3.1.3.99" evidence="4"/>
<dbReference type="Pfam" id="PF06437">
    <property type="entry name" value="ISN1"/>
    <property type="match status" value="1"/>
</dbReference>
<dbReference type="GO" id="GO:0071590">
    <property type="term" value="P:nicotinamide riboside biosynthetic process"/>
    <property type="evidence" value="ECO:0007669"/>
    <property type="project" value="TreeGrafter"/>
</dbReference>
<dbReference type="PANTHER" id="PTHR28213:SF1">
    <property type="entry name" value="IMP-SPECIFIC 5'-NUCLEOTIDASE 1"/>
    <property type="match status" value="1"/>
</dbReference>
<keyword evidence="10" id="KW-0460">Magnesium</keyword>
<comment type="cofactor">
    <cofactor evidence="1">
        <name>Mg(2+)</name>
        <dbReference type="ChEBI" id="CHEBI:18420"/>
    </cofactor>
</comment>
<dbReference type="GO" id="GO:0071592">
    <property type="term" value="P:nicotinic acid riboside biosynthetic process"/>
    <property type="evidence" value="ECO:0007669"/>
    <property type="project" value="TreeGrafter"/>
</dbReference>
<keyword evidence="9" id="KW-0067">ATP-binding</keyword>
<keyword evidence="14" id="KW-1185">Reference proteome</keyword>
<dbReference type="InterPro" id="IPR036412">
    <property type="entry name" value="HAD-like_sf"/>
</dbReference>
<evidence type="ECO:0000256" key="12">
    <source>
        <dbReference type="ARBA" id="ARBA00047413"/>
    </source>
</evidence>
<protein>
    <recommendedName>
        <fullName evidence="5">IMP-specific 5'-nucleotidase 1</fullName>
        <ecNumber evidence="4">3.1.3.99</ecNumber>
    </recommendedName>
</protein>
<dbReference type="VEuPathDB" id="FungiDB:SeMB42_g02722"/>
<evidence type="ECO:0000256" key="1">
    <source>
        <dbReference type="ARBA" id="ARBA00001946"/>
    </source>
</evidence>
<dbReference type="SUPFAM" id="SSF56784">
    <property type="entry name" value="HAD-like"/>
    <property type="match status" value="1"/>
</dbReference>
<comment type="caution">
    <text evidence="13">The sequence shown here is derived from an EMBL/GenBank/DDBJ whole genome shotgun (WGS) entry which is preliminary data.</text>
</comment>
<dbReference type="GO" id="GO:0005524">
    <property type="term" value="F:ATP binding"/>
    <property type="evidence" value="ECO:0007669"/>
    <property type="project" value="UniProtKB-KW"/>
</dbReference>
<keyword evidence="8" id="KW-0378">Hydrolase</keyword>
<keyword evidence="6" id="KW-0479">Metal-binding</keyword>
<dbReference type="PANTHER" id="PTHR28213">
    <property type="entry name" value="IMP-SPECIFIC 5'-NUCLEOTIDASE 1"/>
    <property type="match status" value="1"/>
</dbReference>
<evidence type="ECO:0000256" key="3">
    <source>
        <dbReference type="ARBA" id="ARBA00011881"/>
    </source>
</evidence>
<comment type="similarity">
    <text evidence="2">Belongs to the ISN1 family.</text>
</comment>
<sequence length="586" mass="64321">MTSAYRINYQLRAHKRDEFIEFIKGLLLTPFVLHMRPRSTSALKAHACDLNLASPARLIKTTLSEAMVGEVDDAAGNEMNVAKYSEIMSCIEDMVLDHMLHCNSGVPELSRLSQLVPTVGRFFTPLPLKNSFLYNNRKRSIAGRRNVPPSFNDVRNILNTAQVMAIAPTLKLITFDGDMTLYADGADFERDSQLVAHLLELLDAGLYVSIVTAAGYPNNPARYEQRLSGLLHGLQDSVLEHAAKARFFVLGGECNYLFRYDPHTHHLASIPEDAYHGKAEIGNYTWPIAPQRIKELLDVAEAALRECIDWMGVRDKVTFVRKARACGVVASPGCHLTREQLDELVLSVQGQLTTYQSYKRAVAGRNAAAAAAVPDDEPAIGDEILPFCAFNGGSDVWVDVGNKLVGVHLLQQHLGAGGHETLHIGDQFPANIRFGNGKSSNSLKVNGFVSSGHETYLDFSLDIVVEDTGKACLGATVDSEVVYKFGNTAQQCTFSLALPPIINLIPIDQATSELFTSLLSNSSLFTYTASTHIIIAIHSHRNHTSHISPITPITCCGDFSTGDFVKSRVLNMNVILLSNTNEIIQR</sequence>
<organism evidence="13 14">
    <name type="scientific">Synchytrium endobioticum</name>
    <dbReference type="NCBI Taxonomy" id="286115"/>
    <lineage>
        <taxon>Eukaryota</taxon>
        <taxon>Fungi</taxon>
        <taxon>Fungi incertae sedis</taxon>
        <taxon>Chytridiomycota</taxon>
        <taxon>Chytridiomycota incertae sedis</taxon>
        <taxon>Chytridiomycetes</taxon>
        <taxon>Synchytriales</taxon>
        <taxon>Synchytriaceae</taxon>
        <taxon>Synchytrium</taxon>
    </lineage>
</organism>
<dbReference type="GO" id="GO:0009117">
    <property type="term" value="P:nucleotide metabolic process"/>
    <property type="evidence" value="ECO:0007669"/>
    <property type="project" value="UniProtKB-KW"/>
</dbReference>
<dbReference type="Proteomes" id="UP000317494">
    <property type="component" value="Unassembled WGS sequence"/>
</dbReference>
<evidence type="ECO:0000256" key="7">
    <source>
        <dbReference type="ARBA" id="ARBA00022741"/>
    </source>
</evidence>
<dbReference type="EMBL" id="QEAN01000088">
    <property type="protein sequence ID" value="TPX49106.1"/>
    <property type="molecule type" value="Genomic_DNA"/>
</dbReference>
<dbReference type="GO" id="GO:0000287">
    <property type="term" value="F:magnesium ion binding"/>
    <property type="evidence" value="ECO:0007669"/>
    <property type="project" value="InterPro"/>
</dbReference>
<reference evidence="13 14" key="1">
    <citation type="journal article" date="2019" name="Sci. Rep.">
        <title>Comparative genomics of chytrid fungi reveal insights into the obligate biotrophic and pathogenic lifestyle of Synchytrium endobioticum.</title>
        <authorList>
            <person name="van de Vossenberg B.T.L.H."/>
            <person name="Warris S."/>
            <person name="Nguyen H.D.T."/>
            <person name="van Gent-Pelzer M.P.E."/>
            <person name="Joly D.L."/>
            <person name="van de Geest H.C."/>
            <person name="Bonants P.J.M."/>
            <person name="Smith D.S."/>
            <person name="Levesque C.A."/>
            <person name="van der Lee T.A.J."/>
        </authorList>
    </citation>
    <scope>NUCLEOTIDE SEQUENCE [LARGE SCALE GENOMIC DNA]</scope>
    <source>
        <strain evidence="13 14">MB42</strain>
    </source>
</reference>
<evidence type="ECO:0000313" key="14">
    <source>
        <dbReference type="Proteomes" id="UP000317494"/>
    </source>
</evidence>
<dbReference type="STRING" id="286115.A0A507DC83"/>
<evidence type="ECO:0000256" key="9">
    <source>
        <dbReference type="ARBA" id="ARBA00022840"/>
    </source>
</evidence>
<proteinExistence type="inferred from homology"/>
<gene>
    <name evidence="13" type="ORF">SeMB42_g02722</name>
</gene>
<evidence type="ECO:0000256" key="11">
    <source>
        <dbReference type="ARBA" id="ARBA00023080"/>
    </source>
</evidence>
<evidence type="ECO:0000256" key="5">
    <source>
        <dbReference type="ARBA" id="ARBA00015544"/>
    </source>
</evidence>
<evidence type="ECO:0000256" key="6">
    <source>
        <dbReference type="ARBA" id="ARBA00022723"/>
    </source>
</evidence>
<comment type="catalytic activity">
    <reaction evidence="12">
        <text>IMP + H2O = inosine + phosphate</text>
        <dbReference type="Rhea" id="RHEA:27718"/>
        <dbReference type="ChEBI" id="CHEBI:15377"/>
        <dbReference type="ChEBI" id="CHEBI:17596"/>
        <dbReference type="ChEBI" id="CHEBI:43474"/>
        <dbReference type="ChEBI" id="CHEBI:58053"/>
        <dbReference type="EC" id="3.1.3.99"/>
    </reaction>
</comment>
<dbReference type="GO" id="GO:0006190">
    <property type="term" value="P:inosine salvage"/>
    <property type="evidence" value="ECO:0007669"/>
    <property type="project" value="InterPro"/>
</dbReference>
<evidence type="ECO:0000256" key="2">
    <source>
        <dbReference type="ARBA" id="ARBA00005307"/>
    </source>
</evidence>
<evidence type="ECO:0000313" key="13">
    <source>
        <dbReference type="EMBL" id="TPX49106.1"/>
    </source>
</evidence>
<evidence type="ECO:0000256" key="8">
    <source>
        <dbReference type="ARBA" id="ARBA00022801"/>
    </source>
</evidence>
<evidence type="ECO:0000256" key="4">
    <source>
        <dbReference type="ARBA" id="ARBA00012894"/>
    </source>
</evidence>
<evidence type="ECO:0000256" key="10">
    <source>
        <dbReference type="ARBA" id="ARBA00022842"/>
    </source>
</evidence>